<proteinExistence type="inferred from homology"/>
<dbReference type="Gene3D" id="1.10.110.10">
    <property type="entry name" value="Plant lipid-transfer and hydrophobic proteins"/>
    <property type="match status" value="1"/>
</dbReference>
<dbReference type="CDD" id="cd01960">
    <property type="entry name" value="nsLTP1"/>
    <property type="match status" value="1"/>
</dbReference>
<dbReference type="Pfam" id="PF00234">
    <property type="entry name" value="Tryp_alpha_amyl"/>
    <property type="match status" value="1"/>
</dbReference>
<keyword evidence="2" id="KW-1015">Disulfide bond</keyword>
<name>A0AAV2FYX4_9ROSI</name>
<evidence type="ECO:0000313" key="6">
    <source>
        <dbReference type="Proteomes" id="UP001497516"/>
    </source>
</evidence>
<dbReference type="Proteomes" id="UP001497516">
    <property type="component" value="Chromosome 7"/>
</dbReference>
<dbReference type="GO" id="GO:0008289">
    <property type="term" value="F:lipid binding"/>
    <property type="evidence" value="ECO:0007669"/>
    <property type="project" value="UniProtKB-KW"/>
</dbReference>
<comment type="similarity">
    <text evidence="1 3">Belongs to the plant LTP family.</text>
</comment>
<dbReference type="SMART" id="SM00499">
    <property type="entry name" value="AAI"/>
    <property type="match status" value="1"/>
</dbReference>
<dbReference type="InterPro" id="IPR000528">
    <property type="entry name" value="Plant_nsLTP"/>
</dbReference>
<dbReference type="PRINTS" id="PR00382">
    <property type="entry name" value="LIPIDTRNSFER"/>
</dbReference>
<evidence type="ECO:0000256" key="3">
    <source>
        <dbReference type="RuleBase" id="RU000628"/>
    </source>
</evidence>
<organism evidence="5 6">
    <name type="scientific">Linum trigynum</name>
    <dbReference type="NCBI Taxonomy" id="586398"/>
    <lineage>
        <taxon>Eukaryota</taxon>
        <taxon>Viridiplantae</taxon>
        <taxon>Streptophyta</taxon>
        <taxon>Embryophyta</taxon>
        <taxon>Tracheophyta</taxon>
        <taxon>Spermatophyta</taxon>
        <taxon>Magnoliopsida</taxon>
        <taxon>eudicotyledons</taxon>
        <taxon>Gunneridae</taxon>
        <taxon>Pentapetalae</taxon>
        <taxon>rosids</taxon>
        <taxon>fabids</taxon>
        <taxon>Malpighiales</taxon>
        <taxon>Linaceae</taxon>
        <taxon>Linum</taxon>
    </lineage>
</organism>
<dbReference type="PANTHER" id="PTHR33076">
    <property type="entry name" value="NON-SPECIFIC LIPID-TRANSFER PROTEIN 2-RELATED"/>
    <property type="match status" value="1"/>
</dbReference>
<sequence>MMMMKKAIISNIVIIFGISAVLFICVAESRQPTPKAVQCSTVEIDAMPCLQFAQGGQDKVPQTCCNGLHNLADSATTVDDKTAACKCLATAFQKFPTIKDEDLKKIPGLCNVTVPFPLSKNLKCDNIKQFTIAY</sequence>
<evidence type="ECO:0000259" key="4">
    <source>
        <dbReference type="SMART" id="SM00499"/>
    </source>
</evidence>
<keyword evidence="6" id="KW-1185">Reference proteome</keyword>
<evidence type="ECO:0000313" key="5">
    <source>
        <dbReference type="EMBL" id="CAL1402730.1"/>
    </source>
</evidence>
<protein>
    <recommendedName>
        <fullName evidence="3">Non-specific lipid-transfer protein</fullName>
    </recommendedName>
</protein>
<keyword evidence="3" id="KW-0446">Lipid-binding</keyword>
<reference evidence="5 6" key="1">
    <citation type="submission" date="2024-04" db="EMBL/GenBank/DDBJ databases">
        <authorList>
            <person name="Fracassetti M."/>
        </authorList>
    </citation>
    <scope>NUCLEOTIDE SEQUENCE [LARGE SCALE GENOMIC DNA]</scope>
</reference>
<dbReference type="GO" id="GO:0006869">
    <property type="term" value="P:lipid transport"/>
    <property type="evidence" value="ECO:0007669"/>
    <property type="project" value="InterPro"/>
</dbReference>
<keyword evidence="3" id="KW-0813">Transport</keyword>
<dbReference type="InterPro" id="IPR036312">
    <property type="entry name" value="Bifun_inhib/LTP/seed_sf"/>
</dbReference>
<accession>A0AAV2FYX4</accession>
<dbReference type="AlphaFoldDB" id="A0AAV2FYX4"/>
<evidence type="ECO:0000256" key="2">
    <source>
        <dbReference type="ARBA" id="ARBA00023157"/>
    </source>
</evidence>
<dbReference type="InterPro" id="IPR016140">
    <property type="entry name" value="Bifunc_inhib/LTP/seed_store"/>
</dbReference>
<feature type="domain" description="Bifunctional inhibitor/plant lipid transfer protein/seed storage helical" evidence="4">
    <location>
        <begin position="39"/>
        <end position="124"/>
    </location>
</feature>
<gene>
    <name evidence="5" type="ORF">LTRI10_LOCUS42709</name>
</gene>
<dbReference type="SUPFAM" id="SSF47699">
    <property type="entry name" value="Bifunctional inhibitor/lipid-transfer protein/seed storage 2S albumin"/>
    <property type="match status" value="1"/>
</dbReference>
<evidence type="ECO:0000256" key="1">
    <source>
        <dbReference type="ARBA" id="ARBA00009748"/>
    </source>
</evidence>
<dbReference type="EMBL" id="OZ034820">
    <property type="protein sequence ID" value="CAL1402730.1"/>
    <property type="molecule type" value="Genomic_DNA"/>
</dbReference>
<comment type="function">
    <text evidence="3">Plant non-specific lipid-transfer proteins transfer phospholipids as well as galactolipids across membranes. May play a role in wax or cutin deposition in the cell walls of expanding epidermal cells and certain secretory tissues.</text>
</comment>